<accession>A0A2V3DRG6</accession>
<evidence type="ECO:0000313" key="1">
    <source>
        <dbReference type="EMBL" id="PXA64856.1"/>
    </source>
</evidence>
<dbReference type="Proteomes" id="UP000246303">
    <property type="component" value="Unassembled WGS sequence"/>
</dbReference>
<proteinExistence type="predicted"/>
<protein>
    <submittedName>
        <fullName evidence="1">Uncharacterized protein</fullName>
    </submittedName>
</protein>
<gene>
    <name evidence="1" type="ORF">CVS29_13355</name>
</gene>
<comment type="caution">
    <text evidence="1">The sequence shown here is derived from an EMBL/GenBank/DDBJ whole genome shotgun (WGS) entry which is preliminary data.</text>
</comment>
<dbReference type="AlphaFoldDB" id="A0A2V3DRG6"/>
<dbReference type="OrthoDB" id="4946960at2"/>
<keyword evidence="2" id="KW-1185">Reference proteome</keyword>
<name>A0A2V3DRG6_9MICC</name>
<reference evidence="1 2" key="1">
    <citation type="submission" date="2018-05" db="EMBL/GenBank/DDBJ databases">
        <title>Genetic diversity of glacier-inhabiting Cryobacterium bacteria in China and description of Cryobacterium mengkeensis sp. nov. and Arthrobacter glacialis sp. nov.</title>
        <authorList>
            <person name="Liu Q."/>
            <person name="Xin Y.-H."/>
        </authorList>
    </citation>
    <scope>NUCLEOTIDE SEQUENCE [LARGE SCALE GENOMIC DNA]</scope>
    <source>
        <strain evidence="1 2">GP3</strain>
    </source>
</reference>
<evidence type="ECO:0000313" key="2">
    <source>
        <dbReference type="Proteomes" id="UP000246303"/>
    </source>
</evidence>
<dbReference type="RefSeq" id="WP_110106885.1">
    <property type="nucleotide sequence ID" value="NZ_JACBZZ010000001.1"/>
</dbReference>
<organism evidence="1 2">
    <name type="scientific">Arthrobacter psychrochitiniphilus</name>
    <dbReference type="NCBI Taxonomy" id="291045"/>
    <lineage>
        <taxon>Bacteria</taxon>
        <taxon>Bacillati</taxon>
        <taxon>Actinomycetota</taxon>
        <taxon>Actinomycetes</taxon>
        <taxon>Micrococcales</taxon>
        <taxon>Micrococcaceae</taxon>
        <taxon>Arthrobacter</taxon>
    </lineage>
</organism>
<sequence length="86" mass="9779">MIQLTQDTDGYVRMSRHFPAQTMISISFTDGTTGEYSGRRMNEIYDQALADFRLANNMDVKGFNRNAKNIHRRNAVEHVPVAAGMK</sequence>
<dbReference type="EMBL" id="QHLZ01000008">
    <property type="protein sequence ID" value="PXA64856.1"/>
    <property type="molecule type" value="Genomic_DNA"/>
</dbReference>